<evidence type="ECO:0000256" key="2">
    <source>
        <dbReference type="ARBA" id="ARBA00023242"/>
    </source>
</evidence>
<name>A0AAD7CKG9_9AGAR</name>
<dbReference type="EMBL" id="JARKIF010000001">
    <property type="protein sequence ID" value="KAJ7649867.1"/>
    <property type="molecule type" value="Genomic_DNA"/>
</dbReference>
<dbReference type="InterPro" id="IPR001138">
    <property type="entry name" value="Zn2Cys6_DnaBD"/>
</dbReference>
<protein>
    <recommendedName>
        <fullName evidence="4">Zn(2)-C6 fungal-type domain-containing protein</fullName>
    </recommendedName>
</protein>
<dbReference type="SMART" id="SM00066">
    <property type="entry name" value="GAL4"/>
    <property type="match status" value="2"/>
</dbReference>
<gene>
    <name evidence="5" type="ORF">FB45DRAFT_5300</name>
</gene>
<dbReference type="PANTHER" id="PTHR31001:SF90">
    <property type="entry name" value="CENTROMERE DNA-BINDING PROTEIN COMPLEX CBF3 SUBUNIT B"/>
    <property type="match status" value="1"/>
</dbReference>
<comment type="subcellular location">
    <subcellularLocation>
        <location evidence="1">Nucleus</location>
    </subcellularLocation>
</comment>
<feature type="region of interest" description="Disordered" evidence="3">
    <location>
        <begin position="91"/>
        <end position="131"/>
    </location>
</feature>
<evidence type="ECO:0000313" key="5">
    <source>
        <dbReference type="EMBL" id="KAJ7649867.1"/>
    </source>
</evidence>
<keyword evidence="6" id="KW-1185">Reference proteome</keyword>
<dbReference type="PROSITE" id="PS00463">
    <property type="entry name" value="ZN2_CY6_FUNGAL_1"/>
    <property type="match status" value="2"/>
</dbReference>
<dbReference type="SUPFAM" id="SSF57701">
    <property type="entry name" value="Zn2/Cys6 DNA-binding domain"/>
    <property type="match status" value="2"/>
</dbReference>
<dbReference type="GO" id="GO:0000981">
    <property type="term" value="F:DNA-binding transcription factor activity, RNA polymerase II-specific"/>
    <property type="evidence" value="ECO:0007669"/>
    <property type="project" value="InterPro"/>
</dbReference>
<sequence length="550" mass="60660">MSSKPAKFKTPTCALCRQRKLRCDGGDPCGPCSRTRTPVTCNYVPKTVGQLRSELPKGGACISCRQRKRRCDGNFPCRTCKDAARADECQYRDKTGGSGKSSGGPRRNSSPDTASTSSSAASSFPRLFTPENSGAIRMPALTKEEELDGCFQQQPISSFDLFLPWSDSCPIDSGLYSSRNLSSSLDYATSLRPDSADVELSTPCNAFLKHRWQYGLSVTPAKQEALSLGDLSGRVVDPTLVYVCELLSRLVQFPDWDLSGFNSRPSPTESELRLFIQDKLEGPSSCLLDPLVRLQVYTLLAMHAAQKEDARVFQDMMHKASDLVVLCGSTLGLEDAPALEWCPMFDESYLSPRGVAEEARAVFALLVCLDVTASLNLRVPSMIDPALIEVFRRLAAIHRSDTEINFVRAKSALFLRDSLELVAEWRGRWPQGDLGAPGWSKRYHTLIDSIHAHVNFITTSLMEVSCIPPLSGAQPTLKACVVLCLAATAELHGLFAGEQSDARRRCIEAVGEITKIERGFSERDWRYLDSTLSICWSVASRRLQENAVVY</sequence>
<comment type="caution">
    <text evidence="5">The sequence shown here is derived from an EMBL/GenBank/DDBJ whole genome shotgun (WGS) entry which is preliminary data.</text>
</comment>
<evidence type="ECO:0000259" key="4">
    <source>
        <dbReference type="PROSITE" id="PS50048"/>
    </source>
</evidence>
<feature type="compositionally biased region" description="Low complexity" evidence="3">
    <location>
        <begin position="103"/>
        <end position="123"/>
    </location>
</feature>
<dbReference type="Pfam" id="PF00172">
    <property type="entry name" value="Zn_clus"/>
    <property type="match status" value="2"/>
</dbReference>
<dbReference type="Gene3D" id="4.10.240.10">
    <property type="entry name" value="Zn(2)-C6 fungal-type DNA-binding domain"/>
    <property type="match status" value="2"/>
</dbReference>
<evidence type="ECO:0000256" key="1">
    <source>
        <dbReference type="ARBA" id="ARBA00004123"/>
    </source>
</evidence>
<dbReference type="PROSITE" id="PS50048">
    <property type="entry name" value="ZN2_CY6_FUNGAL_2"/>
    <property type="match status" value="2"/>
</dbReference>
<evidence type="ECO:0000313" key="6">
    <source>
        <dbReference type="Proteomes" id="UP001221142"/>
    </source>
</evidence>
<dbReference type="Proteomes" id="UP001221142">
    <property type="component" value="Unassembled WGS sequence"/>
</dbReference>
<dbReference type="GO" id="GO:0008270">
    <property type="term" value="F:zinc ion binding"/>
    <property type="evidence" value="ECO:0007669"/>
    <property type="project" value="InterPro"/>
</dbReference>
<proteinExistence type="predicted"/>
<dbReference type="AlphaFoldDB" id="A0AAD7CKG9"/>
<dbReference type="GO" id="GO:0005634">
    <property type="term" value="C:nucleus"/>
    <property type="evidence" value="ECO:0007669"/>
    <property type="project" value="UniProtKB-SubCell"/>
</dbReference>
<dbReference type="CDD" id="cd00067">
    <property type="entry name" value="GAL4"/>
    <property type="match status" value="2"/>
</dbReference>
<evidence type="ECO:0000256" key="3">
    <source>
        <dbReference type="SAM" id="MobiDB-lite"/>
    </source>
</evidence>
<dbReference type="InterPro" id="IPR036864">
    <property type="entry name" value="Zn2-C6_fun-type_DNA-bd_sf"/>
</dbReference>
<feature type="domain" description="Zn(2)-C6 fungal-type" evidence="4">
    <location>
        <begin position="12"/>
        <end position="43"/>
    </location>
</feature>
<dbReference type="PANTHER" id="PTHR31001">
    <property type="entry name" value="UNCHARACTERIZED TRANSCRIPTIONAL REGULATORY PROTEIN"/>
    <property type="match status" value="1"/>
</dbReference>
<reference evidence="5" key="1">
    <citation type="submission" date="2023-03" db="EMBL/GenBank/DDBJ databases">
        <title>Massive genome expansion in bonnet fungi (Mycena s.s.) driven by repeated elements and novel gene families across ecological guilds.</title>
        <authorList>
            <consortium name="Lawrence Berkeley National Laboratory"/>
            <person name="Harder C.B."/>
            <person name="Miyauchi S."/>
            <person name="Viragh M."/>
            <person name="Kuo A."/>
            <person name="Thoen E."/>
            <person name="Andreopoulos B."/>
            <person name="Lu D."/>
            <person name="Skrede I."/>
            <person name="Drula E."/>
            <person name="Henrissat B."/>
            <person name="Morin E."/>
            <person name="Kohler A."/>
            <person name="Barry K."/>
            <person name="LaButti K."/>
            <person name="Morin E."/>
            <person name="Salamov A."/>
            <person name="Lipzen A."/>
            <person name="Mereny Z."/>
            <person name="Hegedus B."/>
            <person name="Baldrian P."/>
            <person name="Stursova M."/>
            <person name="Weitz H."/>
            <person name="Taylor A."/>
            <person name="Grigoriev I.V."/>
            <person name="Nagy L.G."/>
            <person name="Martin F."/>
            <person name="Kauserud H."/>
        </authorList>
    </citation>
    <scope>NUCLEOTIDE SEQUENCE</scope>
    <source>
        <strain evidence="5">9284</strain>
    </source>
</reference>
<dbReference type="InterPro" id="IPR050613">
    <property type="entry name" value="Sec_Metabolite_Reg"/>
</dbReference>
<organism evidence="5 6">
    <name type="scientific">Roridomyces roridus</name>
    <dbReference type="NCBI Taxonomy" id="1738132"/>
    <lineage>
        <taxon>Eukaryota</taxon>
        <taxon>Fungi</taxon>
        <taxon>Dikarya</taxon>
        <taxon>Basidiomycota</taxon>
        <taxon>Agaricomycotina</taxon>
        <taxon>Agaricomycetes</taxon>
        <taxon>Agaricomycetidae</taxon>
        <taxon>Agaricales</taxon>
        <taxon>Marasmiineae</taxon>
        <taxon>Mycenaceae</taxon>
        <taxon>Roridomyces</taxon>
    </lineage>
</organism>
<keyword evidence="2" id="KW-0539">Nucleus</keyword>
<accession>A0AAD7CKG9</accession>
<feature type="domain" description="Zn(2)-C6 fungal-type" evidence="4">
    <location>
        <begin position="60"/>
        <end position="91"/>
    </location>
</feature>